<dbReference type="Proteomes" id="UP000250235">
    <property type="component" value="Unassembled WGS sequence"/>
</dbReference>
<dbReference type="GO" id="GO:0005634">
    <property type="term" value="C:nucleus"/>
    <property type="evidence" value="ECO:0007669"/>
    <property type="project" value="UniProtKB-SubCell"/>
</dbReference>
<keyword evidence="15" id="KW-1185">Reference proteome</keyword>
<evidence type="ECO:0000256" key="3">
    <source>
        <dbReference type="ARBA" id="ARBA00022692"/>
    </source>
</evidence>
<comment type="subcellular location">
    <subcellularLocation>
        <location evidence="2">Membrane</location>
        <topology evidence="2">Single-pass membrane protein</topology>
    </subcellularLocation>
    <subcellularLocation>
        <location evidence="1">Nucleus</location>
    </subcellularLocation>
</comment>
<evidence type="ECO:0000256" key="7">
    <source>
        <dbReference type="ARBA" id="ARBA00023136"/>
    </source>
</evidence>
<dbReference type="PANTHER" id="PTHR31744">
    <property type="entry name" value="PROTEIN CUP-SHAPED COTYLEDON 2-RELATED"/>
    <property type="match status" value="1"/>
</dbReference>
<evidence type="ECO:0000256" key="11">
    <source>
        <dbReference type="SAM" id="MobiDB-lite"/>
    </source>
</evidence>
<keyword evidence="5" id="KW-0805">Transcription regulation</keyword>
<dbReference type="SUPFAM" id="SSF101941">
    <property type="entry name" value="NAC domain"/>
    <property type="match status" value="1"/>
</dbReference>
<evidence type="ECO:0000256" key="10">
    <source>
        <dbReference type="ARBA" id="ARBA00023242"/>
    </source>
</evidence>
<keyword evidence="8" id="KW-0010">Activator</keyword>
<keyword evidence="10" id="KW-0539">Nucleus</keyword>
<organism evidence="14 15">
    <name type="scientific">Dorcoceras hygrometricum</name>
    <dbReference type="NCBI Taxonomy" id="472368"/>
    <lineage>
        <taxon>Eukaryota</taxon>
        <taxon>Viridiplantae</taxon>
        <taxon>Streptophyta</taxon>
        <taxon>Embryophyta</taxon>
        <taxon>Tracheophyta</taxon>
        <taxon>Spermatophyta</taxon>
        <taxon>Magnoliopsida</taxon>
        <taxon>eudicotyledons</taxon>
        <taxon>Gunneridae</taxon>
        <taxon>Pentapetalae</taxon>
        <taxon>asterids</taxon>
        <taxon>lamiids</taxon>
        <taxon>Lamiales</taxon>
        <taxon>Gesneriaceae</taxon>
        <taxon>Didymocarpoideae</taxon>
        <taxon>Trichosporeae</taxon>
        <taxon>Loxocarpinae</taxon>
        <taxon>Dorcoceras</taxon>
    </lineage>
</organism>
<protein>
    <recommendedName>
        <fullName evidence="13">NAC domain-containing protein</fullName>
    </recommendedName>
</protein>
<proteinExistence type="predicted"/>
<evidence type="ECO:0000256" key="9">
    <source>
        <dbReference type="ARBA" id="ARBA00023163"/>
    </source>
</evidence>
<keyword evidence="6" id="KW-0238">DNA-binding</keyword>
<dbReference type="FunFam" id="2.170.150.80:FF:000002">
    <property type="entry name" value="Nac domain-containing protein 86"/>
    <property type="match status" value="1"/>
</dbReference>
<evidence type="ECO:0000313" key="14">
    <source>
        <dbReference type="EMBL" id="KZV41653.1"/>
    </source>
</evidence>
<dbReference type="GO" id="GO:0000976">
    <property type="term" value="F:transcription cis-regulatory region binding"/>
    <property type="evidence" value="ECO:0007669"/>
    <property type="project" value="UniProtKB-ARBA"/>
</dbReference>
<keyword evidence="4 12" id="KW-1133">Transmembrane helix</keyword>
<evidence type="ECO:0000256" key="4">
    <source>
        <dbReference type="ARBA" id="ARBA00022989"/>
    </source>
</evidence>
<dbReference type="GO" id="GO:0006355">
    <property type="term" value="P:regulation of DNA-templated transcription"/>
    <property type="evidence" value="ECO:0007669"/>
    <property type="project" value="InterPro"/>
</dbReference>
<dbReference type="Pfam" id="PF02365">
    <property type="entry name" value="NAM"/>
    <property type="match status" value="1"/>
</dbReference>
<feature type="domain" description="NAC" evidence="13">
    <location>
        <begin position="9"/>
        <end position="160"/>
    </location>
</feature>
<evidence type="ECO:0000256" key="6">
    <source>
        <dbReference type="ARBA" id="ARBA00023125"/>
    </source>
</evidence>
<gene>
    <name evidence="14" type="ORF">F511_28226</name>
</gene>
<dbReference type="PANTHER" id="PTHR31744:SF216">
    <property type="entry name" value="NAC TRANSCRIPTION FACTOR"/>
    <property type="match status" value="1"/>
</dbReference>
<keyword evidence="7 12" id="KW-0472">Membrane</keyword>
<dbReference type="InterPro" id="IPR003441">
    <property type="entry name" value="NAC-dom"/>
</dbReference>
<dbReference type="EMBL" id="KQ999412">
    <property type="protein sequence ID" value="KZV41653.1"/>
    <property type="molecule type" value="Genomic_DNA"/>
</dbReference>
<reference evidence="14 15" key="1">
    <citation type="journal article" date="2015" name="Proc. Natl. Acad. Sci. U.S.A.">
        <title>The resurrection genome of Boea hygrometrica: A blueprint for survival of dehydration.</title>
        <authorList>
            <person name="Xiao L."/>
            <person name="Yang G."/>
            <person name="Zhang L."/>
            <person name="Yang X."/>
            <person name="Zhao S."/>
            <person name="Ji Z."/>
            <person name="Zhou Q."/>
            <person name="Hu M."/>
            <person name="Wang Y."/>
            <person name="Chen M."/>
            <person name="Xu Y."/>
            <person name="Jin H."/>
            <person name="Xiao X."/>
            <person name="Hu G."/>
            <person name="Bao F."/>
            <person name="Hu Y."/>
            <person name="Wan P."/>
            <person name="Li L."/>
            <person name="Deng X."/>
            <person name="Kuang T."/>
            <person name="Xiang C."/>
            <person name="Zhu J.K."/>
            <person name="Oliver M.J."/>
            <person name="He Y."/>
        </authorList>
    </citation>
    <scope>NUCLEOTIDE SEQUENCE [LARGE SCALE GENOMIC DNA]</scope>
    <source>
        <strain evidence="15">cv. XS01</strain>
    </source>
</reference>
<keyword evidence="3 12" id="KW-0812">Transmembrane</keyword>
<keyword evidence="9" id="KW-0804">Transcription</keyword>
<evidence type="ECO:0000256" key="5">
    <source>
        <dbReference type="ARBA" id="ARBA00023015"/>
    </source>
</evidence>
<dbReference type="AlphaFoldDB" id="A0A2Z7CB34"/>
<dbReference type="Gene3D" id="2.170.150.80">
    <property type="entry name" value="NAC domain"/>
    <property type="match status" value="1"/>
</dbReference>
<accession>A0A2Z7CB34</accession>
<dbReference type="OrthoDB" id="737278at2759"/>
<evidence type="ECO:0000259" key="13">
    <source>
        <dbReference type="PROSITE" id="PS51005"/>
    </source>
</evidence>
<dbReference type="PROSITE" id="PS51005">
    <property type="entry name" value="NAC"/>
    <property type="match status" value="1"/>
</dbReference>
<name>A0A2Z7CB34_9LAMI</name>
<evidence type="ECO:0000256" key="1">
    <source>
        <dbReference type="ARBA" id="ARBA00004123"/>
    </source>
</evidence>
<evidence type="ECO:0000256" key="12">
    <source>
        <dbReference type="SAM" id="Phobius"/>
    </source>
</evidence>
<dbReference type="InterPro" id="IPR036093">
    <property type="entry name" value="NAC_dom_sf"/>
</dbReference>
<evidence type="ECO:0000256" key="8">
    <source>
        <dbReference type="ARBA" id="ARBA00023159"/>
    </source>
</evidence>
<evidence type="ECO:0000313" key="15">
    <source>
        <dbReference type="Proteomes" id="UP000250235"/>
    </source>
</evidence>
<feature type="transmembrane region" description="Helical" evidence="12">
    <location>
        <begin position="447"/>
        <end position="469"/>
    </location>
</feature>
<feature type="region of interest" description="Disordered" evidence="11">
    <location>
        <begin position="398"/>
        <end position="420"/>
    </location>
</feature>
<evidence type="ECO:0000256" key="2">
    <source>
        <dbReference type="ARBA" id="ARBA00004167"/>
    </source>
</evidence>
<dbReference type="GO" id="GO:0016020">
    <property type="term" value="C:membrane"/>
    <property type="evidence" value="ECO:0007669"/>
    <property type="project" value="UniProtKB-SubCell"/>
</dbReference>
<sequence length="483" mass="54214">MGVLPLKTLPVGFRFRPTDLELIDHYLRNKINGRDKEVSAIRELDVCKWEPWDLPDMSVIPSIDNEWFFFCPKDRKYQNSQRSNRATEKGYWKATGKDRNIVSKKGVKIGMKKTLVFYSGRAPDGKRTHWVIHEYRATDKSLDGTHPGQDAFVLCRLFKKDDLRQDDSANLDEVEDIASSPTVTKSSADEAVIQACGGIEMQPPAGEKIPLTDSDSSSCPPYPDLEKLLGLCPPIQDPVEWKVFSPMQMELGGPYLCTDSFSGEINGNPNTIPCQYGTNATDIDIFLDSILNDPEEQSCARNVENSGGSIPAVETNSSFGPGIMLRTRQTSNQVNALDPAEHGIAPRRMHLQMKLEIGPTQCTLRGDSSDDIKVKDEQESAVNEDEDSVDLHTLNKLEESTSDETNQDQQPKDLSRSLTAKSKNLDKRHEYVPCVYLQRRGIAPSLYMPKIVVATSLILVLVGVLWYLLKIMNPKQEPFYFLL</sequence>